<dbReference type="EMBL" id="MN739619">
    <property type="protein sequence ID" value="QHT16267.1"/>
    <property type="molecule type" value="Genomic_DNA"/>
</dbReference>
<sequence>MDLYLDDLFNYLMSPYLEYPDYRNNSYCGDVCIQNYDEGLEGLEGLEHNTFLDFESLREDLLFDYYQKEGYCCETGLDHCDFSKENNPNFINELKLYFEMFDNYFSYDIEKIDFNKNDKKHYLYRILIPNTRVNKLKKFVNNLFICFIKLIICGKLFSNI</sequence>
<organism evidence="1">
    <name type="scientific">viral metagenome</name>
    <dbReference type="NCBI Taxonomy" id="1070528"/>
    <lineage>
        <taxon>unclassified sequences</taxon>
        <taxon>metagenomes</taxon>
        <taxon>organismal metagenomes</taxon>
    </lineage>
</organism>
<evidence type="ECO:0000313" key="1">
    <source>
        <dbReference type="EMBL" id="QHT16267.1"/>
    </source>
</evidence>
<accession>A0A6C0DIC1</accession>
<protein>
    <submittedName>
        <fullName evidence="1">Uncharacterized protein</fullName>
    </submittedName>
</protein>
<reference evidence="1" key="1">
    <citation type="journal article" date="2020" name="Nature">
        <title>Giant virus diversity and host interactions through global metagenomics.</title>
        <authorList>
            <person name="Schulz F."/>
            <person name="Roux S."/>
            <person name="Paez-Espino D."/>
            <person name="Jungbluth S."/>
            <person name="Walsh D.A."/>
            <person name="Denef V.J."/>
            <person name="McMahon K.D."/>
            <person name="Konstantinidis K.T."/>
            <person name="Eloe-Fadrosh E.A."/>
            <person name="Kyrpides N.C."/>
            <person name="Woyke T."/>
        </authorList>
    </citation>
    <scope>NUCLEOTIDE SEQUENCE</scope>
    <source>
        <strain evidence="1">GVMAG-M-3300023174-182</strain>
    </source>
</reference>
<name>A0A6C0DIC1_9ZZZZ</name>
<proteinExistence type="predicted"/>
<dbReference type="AlphaFoldDB" id="A0A6C0DIC1"/>